<evidence type="ECO:0000313" key="3">
    <source>
        <dbReference type="Proteomes" id="UP000523955"/>
    </source>
</evidence>
<reference evidence="2 3" key="1">
    <citation type="submission" date="2020-08" db="EMBL/GenBank/DDBJ databases">
        <authorList>
            <person name="Seo M.-J."/>
        </authorList>
    </citation>
    <scope>NUCLEOTIDE SEQUENCE [LARGE SCALE GENOMIC DNA]</scope>
    <source>
        <strain evidence="2 3">KIGAM211</strain>
    </source>
</reference>
<accession>A0A7X0RK20</accession>
<dbReference type="InterPro" id="IPR029033">
    <property type="entry name" value="His_PPase_superfam"/>
</dbReference>
<evidence type="ECO:0000256" key="1">
    <source>
        <dbReference type="SAM" id="MobiDB-lite"/>
    </source>
</evidence>
<evidence type="ECO:0000313" key="2">
    <source>
        <dbReference type="EMBL" id="MBB6629778.1"/>
    </source>
</evidence>
<sequence length="157" mass="16968">MLTSDIIRAQQAAAIIGTTLRLEPETDPLSCECHYGTWQGSDSAEAIWDDTLRHPLTARCGHLRQPHPRGGRVTSPGERLGHSADAQSVDKCTDADQLVEPVAGGSRLKNRVPDGALQVAVVTLRVDATRAQQAQALVVQLRVRAGRAQMATRRSTE</sequence>
<dbReference type="EMBL" id="JACKXE010000002">
    <property type="protein sequence ID" value="MBB6629778.1"/>
    <property type="molecule type" value="Genomic_DNA"/>
</dbReference>
<keyword evidence="3" id="KW-1185">Reference proteome</keyword>
<dbReference type="Gene3D" id="3.40.50.1240">
    <property type="entry name" value="Phosphoglycerate mutase-like"/>
    <property type="match status" value="1"/>
</dbReference>
<dbReference type="Pfam" id="PF00300">
    <property type="entry name" value="His_Phos_1"/>
    <property type="match status" value="1"/>
</dbReference>
<name>A0A7X0RK20_9ACTN</name>
<organism evidence="2 3">
    <name type="scientific">Nocardioides luti</name>
    <dbReference type="NCBI Taxonomy" id="2761101"/>
    <lineage>
        <taxon>Bacteria</taxon>
        <taxon>Bacillati</taxon>
        <taxon>Actinomycetota</taxon>
        <taxon>Actinomycetes</taxon>
        <taxon>Propionibacteriales</taxon>
        <taxon>Nocardioidaceae</taxon>
        <taxon>Nocardioides</taxon>
    </lineage>
</organism>
<dbReference type="SUPFAM" id="SSF53254">
    <property type="entry name" value="Phosphoglycerate mutase-like"/>
    <property type="match status" value="1"/>
</dbReference>
<comment type="caution">
    <text evidence="2">The sequence shown here is derived from an EMBL/GenBank/DDBJ whole genome shotgun (WGS) entry which is preliminary data.</text>
</comment>
<dbReference type="RefSeq" id="WP_185255001.1">
    <property type="nucleotide sequence ID" value="NZ_JACKXE010000002.1"/>
</dbReference>
<gene>
    <name evidence="2" type="ORF">H5V45_20845</name>
</gene>
<feature type="region of interest" description="Disordered" evidence="1">
    <location>
        <begin position="62"/>
        <end position="88"/>
    </location>
</feature>
<dbReference type="Proteomes" id="UP000523955">
    <property type="component" value="Unassembled WGS sequence"/>
</dbReference>
<dbReference type="InterPro" id="IPR013078">
    <property type="entry name" value="His_Pase_superF_clade-1"/>
</dbReference>
<protein>
    <submittedName>
        <fullName evidence="2">Histidine phosphatase family protein</fullName>
    </submittedName>
</protein>
<dbReference type="AlphaFoldDB" id="A0A7X0RK20"/>
<proteinExistence type="predicted"/>